<evidence type="ECO:0000313" key="2">
    <source>
        <dbReference type="Proteomes" id="UP001549122"/>
    </source>
</evidence>
<dbReference type="GO" id="GO:0004619">
    <property type="term" value="F:phosphoglycerate mutase activity"/>
    <property type="evidence" value="ECO:0007669"/>
    <property type="project" value="UniProtKB-EC"/>
</dbReference>
<keyword evidence="1" id="KW-0413">Isomerase</keyword>
<dbReference type="CDD" id="cd07067">
    <property type="entry name" value="HP_PGM_like"/>
    <property type="match status" value="1"/>
</dbReference>
<comment type="caution">
    <text evidence="1">The sequence shown here is derived from an EMBL/GenBank/DDBJ whole genome shotgun (WGS) entry which is preliminary data.</text>
</comment>
<dbReference type="PANTHER" id="PTHR48100">
    <property type="entry name" value="BROAD-SPECIFICITY PHOSPHATASE YOR283W-RELATED"/>
    <property type="match status" value="1"/>
</dbReference>
<dbReference type="Gene3D" id="3.40.50.1240">
    <property type="entry name" value="Phosphoglycerate mutase-like"/>
    <property type="match status" value="1"/>
</dbReference>
<dbReference type="EMBL" id="JBEPLO010000011">
    <property type="protein sequence ID" value="MET3558077.1"/>
    <property type="molecule type" value="Genomic_DNA"/>
</dbReference>
<proteinExistence type="predicted"/>
<accession>A0ABV2FHP7</accession>
<name>A0ABV2FHP7_9STRE</name>
<dbReference type="InterPro" id="IPR013078">
    <property type="entry name" value="His_Pase_superF_clade-1"/>
</dbReference>
<dbReference type="RefSeq" id="WP_354365085.1">
    <property type="nucleotide sequence ID" value="NZ_JBEPLO010000011.1"/>
</dbReference>
<keyword evidence="2" id="KW-1185">Reference proteome</keyword>
<dbReference type="InterPro" id="IPR029033">
    <property type="entry name" value="His_PPase_superfam"/>
</dbReference>
<dbReference type="SUPFAM" id="SSF53254">
    <property type="entry name" value="Phosphoglycerate mutase-like"/>
    <property type="match status" value="1"/>
</dbReference>
<dbReference type="PANTHER" id="PTHR48100:SF59">
    <property type="entry name" value="ADENOSYLCOBALAMIN_ALPHA-RIBAZOLE PHOSPHATASE"/>
    <property type="match status" value="1"/>
</dbReference>
<evidence type="ECO:0000313" key="1">
    <source>
        <dbReference type="EMBL" id="MET3558077.1"/>
    </source>
</evidence>
<dbReference type="InterPro" id="IPR050275">
    <property type="entry name" value="PGM_Phosphatase"/>
</dbReference>
<reference evidence="1 2" key="1">
    <citation type="submission" date="2024-06" db="EMBL/GenBank/DDBJ databases">
        <title>Genomic Encyclopedia of Type Strains, Phase IV (KMG-IV): sequencing the most valuable type-strain genomes for metagenomic binning, comparative biology and taxonomic classification.</title>
        <authorList>
            <person name="Goeker M."/>
        </authorList>
    </citation>
    <scope>NUCLEOTIDE SEQUENCE [LARGE SCALE GENOMIC DNA]</scope>
    <source>
        <strain evidence="1 2">DSM 28303</strain>
    </source>
</reference>
<dbReference type="Pfam" id="PF00300">
    <property type="entry name" value="His_Phos_1"/>
    <property type="match status" value="1"/>
</dbReference>
<gene>
    <name evidence="1" type="ORF">ABID29_001192</name>
</gene>
<dbReference type="EC" id="5.4.2.11" evidence="1"/>
<organism evidence="1 2">
    <name type="scientific">Streptococcus rupicaprae</name>
    <dbReference type="NCBI Taxonomy" id="759619"/>
    <lineage>
        <taxon>Bacteria</taxon>
        <taxon>Bacillati</taxon>
        <taxon>Bacillota</taxon>
        <taxon>Bacilli</taxon>
        <taxon>Lactobacillales</taxon>
        <taxon>Streptococcaceae</taxon>
        <taxon>Streptococcus</taxon>
    </lineage>
</organism>
<sequence>MTAPATSFYFVRHAEPNYDNHDDLTRELTAKGLRDSIQVTNFLSHQAIDVIYSSPFKRAIDTVKHFADSVNLPIHLEKKFRERRIDSVWIDDFDAFTQKQWSDFSYKLKDGESLGQVQKRNIEAIESLLDKHRGQKIVVGSHGTALSTIVNYYQPNFTLKNFTEIKHLFPFVVKLSFAQKDCLEIVLYDILKEVPHETHLL</sequence>
<protein>
    <submittedName>
        <fullName evidence="1">2,3-bisphosphoglycerate-dependent phosphoglycerate mutase</fullName>
        <ecNumber evidence="1">5.4.2.11</ecNumber>
    </submittedName>
</protein>
<dbReference type="Proteomes" id="UP001549122">
    <property type="component" value="Unassembled WGS sequence"/>
</dbReference>